<comment type="subcellular location">
    <subcellularLocation>
        <location evidence="1">Preautophagosomal structure membrane</location>
        <topology evidence="1">Peripheral membrane protein</topology>
    </subcellularLocation>
</comment>
<evidence type="ECO:0000256" key="3">
    <source>
        <dbReference type="ARBA" id="ARBA00022737"/>
    </source>
</evidence>
<sequence>MLHQSQPSSPPSPSSSLLSLSFNQDHTCFSASTKTGFRVFSCDPLRQLFRRVFPGVGFSHVEMLHQTNILALVGGGLHPQFPRSSVVIWDDYRCESVGMLSFRSAVRGVRLRQDWIVVVLEFMVFVYRFVDLKVLCQFGTCENPKGLCVVSQLKESMVLVCPGLQRGHVRVEHYPKNKINYIRAHDSRLACLALTIDGKFLATASTKGTLIRVFDTGNGALLQEKGCNFSRDL</sequence>
<dbReference type="GO" id="GO:0034045">
    <property type="term" value="C:phagophore assembly site membrane"/>
    <property type="evidence" value="ECO:0007669"/>
    <property type="project" value="UniProtKB-SubCell"/>
</dbReference>
<evidence type="ECO:0000313" key="5">
    <source>
        <dbReference type="EMBL" id="KAI5399195.1"/>
    </source>
</evidence>
<evidence type="ECO:0000313" key="6">
    <source>
        <dbReference type="Proteomes" id="UP001058974"/>
    </source>
</evidence>
<dbReference type="InterPro" id="IPR036322">
    <property type="entry name" value="WD40_repeat_dom_sf"/>
</dbReference>
<keyword evidence="6" id="KW-1185">Reference proteome</keyword>
<dbReference type="Gene3D" id="2.130.10.10">
    <property type="entry name" value="YVTN repeat-like/Quinoprotein amine dehydrogenase"/>
    <property type="match status" value="1"/>
</dbReference>
<keyword evidence="2" id="KW-0853">WD repeat</keyword>
<dbReference type="InterPro" id="IPR048720">
    <property type="entry name" value="PROPPIN"/>
</dbReference>
<dbReference type="Proteomes" id="UP001058974">
    <property type="component" value="Chromosome 6"/>
</dbReference>
<accession>A0A9D4WBZ3</accession>
<dbReference type="PANTHER" id="PTHR11227">
    <property type="entry name" value="WD-REPEAT PROTEIN INTERACTING WITH PHOSPHOINOSIDES WIPI -RELATED"/>
    <property type="match status" value="1"/>
</dbReference>
<proteinExistence type="inferred from homology"/>
<reference evidence="5 6" key="1">
    <citation type="journal article" date="2022" name="Nat. Genet.">
        <title>Improved pea reference genome and pan-genome highlight genomic features and evolutionary characteristics.</title>
        <authorList>
            <person name="Yang T."/>
            <person name="Liu R."/>
            <person name="Luo Y."/>
            <person name="Hu S."/>
            <person name="Wang D."/>
            <person name="Wang C."/>
            <person name="Pandey M.K."/>
            <person name="Ge S."/>
            <person name="Xu Q."/>
            <person name="Li N."/>
            <person name="Li G."/>
            <person name="Huang Y."/>
            <person name="Saxena R.K."/>
            <person name="Ji Y."/>
            <person name="Li M."/>
            <person name="Yan X."/>
            <person name="He Y."/>
            <person name="Liu Y."/>
            <person name="Wang X."/>
            <person name="Xiang C."/>
            <person name="Varshney R.K."/>
            <person name="Ding H."/>
            <person name="Gao S."/>
            <person name="Zong X."/>
        </authorList>
    </citation>
    <scope>NUCLEOTIDE SEQUENCE [LARGE SCALE GENOMIC DNA]</scope>
    <source>
        <strain evidence="5 6">cv. Zhongwan 6</strain>
    </source>
</reference>
<keyword evidence="3" id="KW-0677">Repeat</keyword>
<dbReference type="Gramene" id="Psat06G0454000-T2">
    <property type="protein sequence ID" value="KAI5399195.1"/>
    <property type="gene ID" value="KIW84_064540"/>
</dbReference>
<dbReference type="AlphaFoldDB" id="A0A9D4WBZ3"/>
<comment type="similarity">
    <text evidence="4">Belongs to the WD repeat PROPPIN family.</text>
</comment>
<dbReference type="SMART" id="SM00320">
    <property type="entry name" value="WD40"/>
    <property type="match status" value="2"/>
</dbReference>
<gene>
    <name evidence="5" type="ORF">KIW84_064540</name>
</gene>
<protein>
    <submittedName>
        <fullName evidence="5">Variant 2, Autophagy- protein 18a</fullName>
    </submittedName>
</protein>
<name>A0A9D4WBZ3_PEA</name>
<evidence type="ECO:0000256" key="2">
    <source>
        <dbReference type="ARBA" id="ARBA00022574"/>
    </source>
</evidence>
<dbReference type="EMBL" id="JAMSHJ010000006">
    <property type="protein sequence ID" value="KAI5399195.1"/>
    <property type="molecule type" value="Genomic_DNA"/>
</dbReference>
<evidence type="ECO:0000256" key="1">
    <source>
        <dbReference type="ARBA" id="ARBA00004623"/>
    </source>
</evidence>
<dbReference type="Pfam" id="PF21032">
    <property type="entry name" value="PROPPIN"/>
    <property type="match status" value="1"/>
</dbReference>
<evidence type="ECO:0000256" key="4">
    <source>
        <dbReference type="ARBA" id="ARBA00025740"/>
    </source>
</evidence>
<organism evidence="5 6">
    <name type="scientific">Pisum sativum</name>
    <name type="common">Garden pea</name>
    <name type="synonym">Lathyrus oleraceus</name>
    <dbReference type="NCBI Taxonomy" id="3888"/>
    <lineage>
        <taxon>Eukaryota</taxon>
        <taxon>Viridiplantae</taxon>
        <taxon>Streptophyta</taxon>
        <taxon>Embryophyta</taxon>
        <taxon>Tracheophyta</taxon>
        <taxon>Spermatophyta</taxon>
        <taxon>Magnoliopsida</taxon>
        <taxon>eudicotyledons</taxon>
        <taxon>Gunneridae</taxon>
        <taxon>Pentapetalae</taxon>
        <taxon>rosids</taxon>
        <taxon>fabids</taxon>
        <taxon>Fabales</taxon>
        <taxon>Fabaceae</taxon>
        <taxon>Papilionoideae</taxon>
        <taxon>50 kb inversion clade</taxon>
        <taxon>NPAAA clade</taxon>
        <taxon>Hologalegina</taxon>
        <taxon>IRL clade</taxon>
        <taxon>Fabeae</taxon>
        <taxon>Lathyrus</taxon>
    </lineage>
</organism>
<dbReference type="InterPro" id="IPR001680">
    <property type="entry name" value="WD40_rpt"/>
</dbReference>
<comment type="caution">
    <text evidence="5">The sequence shown here is derived from an EMBL/GenBank/DDBJ whole genome shotgun (WGS) entry which is preliminary data.</text>
</comment>
<dbReference type="InterPro" id="IPR015943">
    <property type="entry name" value="WD40/YVTN_repeat-like_dom_sf"/>
</dbReference>
<dbReference type="SUPFAM" id="SSF50978">
    <property type="entry name" value="WD40 repeat-like"/>
    <property type="match status" value="1"/>
</dbReference>